<evidence type="ECO:0000313" key="2">
    <source>
        <dbReference type="Proteomes" id="UP000094527"/>
    </source>
</evidence>
<evidence type="ECO:0000313" key="1">
    <source>
        <dbReference type="EMBL" id="ODN04899.1"/>
    </source>
</evidence>
<dbReference type="Proteomes" id="UP000094527">
    <property type="component" value="Unassembled WGS sequence"/>
</dbReference>
<keyword evidence="2" id="KW-1185">Reference proteome</keyword>
<sequence>MRCPQSEAWSSSHQNQKVAFFDNRKWIPLGKWKHASTAGGSVGKTRDNEQQVCVIRVG</sequence>
<reference evidence="1 2" key="1">
    <citation type="journal article" date="2016" name="Genome Biol. Evol.">
        <title>Gene Family Evolution Reflects Adaptation to Soil Environmental Stressors in the Genome of the Collembolan Orchesella cincta.</title>
        <authorList>
            <person name="Faddeeva-Vakhrusheva A."/>
            <person name="Derks M.F."/>
            <person name="Anvar S.Y."/>
            <person name="Agamennone V."/>
            <person name="Suring W."/>
            <person name="Smit S."/>
            <person name="van Straalen N.M."/>
            <person name="Roelofs D."/>
        </authorList>
    </citation>
    <scope>NUCLEOTIDE SEQUENCE [LARGE SCALE GENOMIC DNA]</scope>
    <source>
        <tissue evidence="1">Mixed pool</tissue>
    </source>
</reference>
<dbReference type="AlphaFoldDB" id="A0A1D2NI46"/>
<accession>A0A1D2NI46</accession>
<dbReference type="EMBL" id="LJIJ01000034">
    <property type="protein sequence ID" value="ODN04899.1"/>
    <property type="molecule type" value="Genomic_DNA"/>
</dbReference>
<comment type="caution">
    <text evidence="1">The sequence shown here is derived from an EMBL/GenBank/DDBJ whole genome shotgun (WGS) entry which is preliminary data.</text>
</comment>
<protein>
    <submittedName>
        <fullName evidence="1">Uncharacterized protein</fullName>
    </submittedName>
</protein>
<organism evidence="1 2">
    <name type="scientific">Orchesella cincta</name>
    <name type="common">Springtail</name>
    <name type="synonym">Podura cincta</name>
    <dbReference type="NCBI Taxonomy" id="48709"/>
    <lineage>
        <taxon>Eukaryota</taxon>
        <taxon>Metazoa</taxon>
        <taxon>Ecdysozoa</taxon>
        <taxon>Arthropoda</taxon>
        <taxon>Hexapoda</taxon>
        <taxon>Collembola</taxon>
        <taxon>Entomobryomorpha</taxon>
        <taxon>Entomobryoidea</taxon>
        <taxon>Orchesellidae</taxon>
        <taxon>Orchesellinae</taxon>
        <taxon>Orchesella</taxon>
    </lineage>
</organism>
<gene>
    <name evidence="1" type="ORF">Ocin01_01797</name>
</gene>
<proteinExistence type="predicted"/>
<name>A0A1D2NI46_ORCCI</name>